<dbReference type="Pfam" id="PF00144">
    <property type="entry name" value="Beta-lactamase"/>
    <property type="match status" value="1"/>
</dbReference>
<dbReference type="SUPFAM" id="SSF56601">
    <property type="entry name" value="beta-lactamase/transpeptidase-like"/>
    <property type="match status" value="1"/>
</dbReference>
<organism evidence="4 5">
    <name type="scientific">Pseudoalteromonas rubra</name>
    <dbReference type="NCBI Taxonomy" id="43658"/>
    <lineage>
        <taxon>Bacteria</taxon>
        <taxon>Pseudomonadati</taxon>
        <taxon>Pseudomonadota</taxon>
        <taxon>Gammaproteobacteria</taxon>
        <taxon>Alteromonadales</taxon>
        <taxon>Pseudoalteromonadaceae</taxon>
        <taxon>Pseudoalteromonas</taxon>
    </lineage>
</organism>
<dbReference type="Proteomes" id="UP000036850">
    <property type="component" value="Unassembled WGS sequence"/>
</dbReference>
<name>A0A0L0EQ91_9GAMM</name>
<dbReference type="Gene3D" id="3.40.710.10">
    <property type="entry name" value="DD-peptidase/beta-lactamase superfamily"/>
    <property type="match status" value="1"/>
</dbReference>
<accession>A0A0L0EQ91</accession>
<keyword evidence="1" id="KW-0732">Signal</keyword>
<sequence length="525" mass="58302">MKYQVSKGLIAAMILSVSHFSALAEQPAPGVNIADVEQAVAEAMERFHIPGIALAVVERGEVVLSKGYGVRHIAHQDKVDADTLFGIASNSKAFTAAALAILVDEGKLNWRDKVIKHIPEFRLSDPYVTREMTIADLLSHRSGLGKGAGDLMIWPDTDKTMADLLEGIAHLPIKSSFRSTYAYNNLMFVVAGEVVHRVSGQSWQDFVEQRLFKPMGMHTSKAGYSRIPQENNNRATGSIYWDGQLTPFFVDYLEDFRGAGAIASSANDMSQWLKTQLAAGKMPNGDVLFRAVQQVYMWQPFIMRWPNEAGKAYQQQFRGYGLGWGIEDYFGHKKVGHAGGIPGMVSQVAMIPGKQLGVVILSNQQAYPALTAIINEVFEDALGLPDTDWVKDAAEQYTQEREEAYRAAGVVKLDKRQPPLANQVYTGTLVSPWYGEVVVEELNGELYIDFTHTAMLKGKLHHHTGNTFVVRWQHPMLEADAYIDFTLSPSQQVEAASMSWVNPDITDFSFDFHNLQLKAKALSTE</sequence>
<comment type="caution">
    <text evidence="4">The sequence shown here is derived from an EMBL/GenBank/DDBJ whole genome shotgun (WGS) entry which is preliminary data.</text>
</comment>
<dbReference type="OrthoDB" id="119951at2"/>
<dbReference type="InterPro" id="IPR021860">
    <property type="entry name" value="Peptidase_S12_Pab87-rel_C"/>
</dbReference>
<evidence type="ECO:0000313" key="5">
    <source>
        <dbReference type="Proteomes" id="UP000036850"/>
    </source>
</evidence>
<dbReference type="Pfam" id="PF11954">
    <property type="entry name" value="DUF3471"/>
    <property type="match status" value="1"/>
</dbReference>
<dbReference type="PANTHER" id="PTHR46825:SF15">
    <property type="entry name" value="BETA-LACTAMASE-RELATED DOMAIN-CONTAINING PROTEIN"/>
    <property type="match status" value="1"/>
</dbReference>
<dbReference type="InterPro" id="IPR001466">
    <property type="entry name" value="Beta-lactam-related"/>
</dbReference>
<gene>
    <name evidence="4" type="ORF">AC626_16215</name>
</gene>
<evidence type="ECO:0000259" key="2">
    <source>
        <dbReference type="Pfam" id="PF00144"/>
    </source>
</evidence>
<dbReference type="EMBL" id="LFZX01000138">
    <property type="protein sequence ID" value="KNC66564.1"/>
    <property type="molecule type" value="Genomic_DNA"/>
</dbReference>
<dbReference type="PANTHER" id="PTHR46825">
    <property type="entry name" value="D-ALANYL-D-ALANINE-CARBOXYPEPTIDASE/ENDOPEPTIDASE AMPH"/>
    <property type="match status" value="1"/>
</dbReference>
<dbReference type="PATRIC" id="fig|43658.6.peg.1231"/>
<dbReference type="InterPro" id="IPR012338">
    <property type="entry name" value="Beta-lactam/transpept-like"/>
</dbReference>
<feature type="domain" description="Peptidase S12 Pab87-related C-terminal" evidence="3">
    <location>
        <begin position="417"/>
        <end position="518"/>
    </location>
</feature>
<dbReference type="InterPro" id="IPR050491">
    <property type="entry name" value="AmpC-like"/>
</dbReference>
<dbReference type="AlphaFoldDB" id="A0A0L0EQ91"/>
<proteinExistence type="predicted"/>
<feature type="chain" id="PRO_5005538248" evidence="1">
    <location>
        <begin position="25"/>
        <end position="525"/>
    </location>
</feature>
<feature type="domain" description="Beta-lactamase-related" evidence="2">
    <location>
        <begin position="36"/>
        <end position="367"/>
    </location>
</feature>
<dbReference type="Gene3D" id="2.40.128.600">
    <property type="match status" value="1"/>
</dbReference>
<evidence type="ECO:0000256" key="1">
    <source>
        <dbReference type="SAM" id="SignalP"/>
    </source>
</evidence>
<feature type="signal peptide" evidence="1">
    <location>
        <begin position="1"/>
        <end position="24"/>
    </location>
</feature>
<protein>
    <submittedName>
        <fullName evidence="4">Beta-lactamase</fullName>
    </submittedName>
</protein>
<reference evidence="5" key="1">
    <citation type="submission" date="2015-07" db="EMBL/GenBank/DDBJ databases">
        <title>Draft genome sequence of a Pseudoalteromonas rubra strain, OCN096, isolated from Kaneohe Bay, Oahu, Hawaii.</title>
        <authorList>
            <person name="Beurmann S."/>
            <person name="Ushijima B."/>
            <person name="Belcaid M."/>
            <person name="Callahan S.M."/>
            <person name="Aeby G.S."/>
        </authorList>
    </citation>
    <scope>NUCLEOTIDE SEQUENCE [LARGE SCALE GENOMIC DNA]</scope>
    <source>
        <strain evidence="5">OCN096</strain>
    </source>
</reference>
<evidence type="ECO:0000259" key="3">
    <source>
        <dbReference type="Pfam" id="PF11954"/>
    </source>
</evidence>
<evidence type="ECO:0000313" key="4">
    <source>
        <dbReference type="EMBL" id="KNC66564.1"/>
    </source>
</evidence>